<dbReference type="KEGG" id="csi:P262_01760"/>
<proteinExistence type="predicted"/>
<name>V5TY52_9ENTR</name>
<gene>
    <name evidence="1" type="ORF">P262_01760</name>
</gene>
<dbReference type="AlphaFoldDB" id="V5TY52"/>
<organism evidence="1 2">
    <name type="scientific">Cronobacter malonaticus</name>
    <dbReference type="NCBI Taxonomy" id="413503"/>
    <lineage>
        <taxon>Bacteria</taxon>
        <taxon>Pseudomonadati</taxon>
        <taxon>Pseudomonadota</taxon>
        <taxon>Gammaproteobacteria</taxon>
        <taxon>Enterobacterales</taxon>
        <taxon>Enterobacteriaceae</taxon>
        <taxon>Cronobacter</taxon>
    </lineage>
</organism>
<evidence type="ECO:0000313" key="1">
    <source>
        <dbReference type="EMBL" id="AHB69615.1"/>
    </source>
</evidence>
<reference evidence="1 2" key="1">
    <citation type="journal article" date="2014" name="Genome Announc.">
        <title>Complete Genome Sequence of Cronobacter sakazakii Strain CMCC 45402.</title>
        <authorList>
            <person name="Zhao Z."/>
            <person name="Wang L."/>
            <person name="Wang B."/>
            <person name="Liang H."/>
            <person name="Ye Q."/>
            <person name="Zeng M."/>
        </authorList>
    </citation>
    <scope>NUCLEOTIDE SEQUENCE [LARGE SCALE GENOMIC DNA]</scope>
    <source>
        <strain evidence="2">45402</strain>
    </source>
</reference>
<protein>
    <submittedName>
        <fullName evidence="1">Uncharacterized protein</fullName>
    </submittedName>
</protein>
<dbReference type="Proteomes" id="UP000018545">
    <property type="component" value="Chromosome"/>
</dbReference>
<evidence type="ECO:0000313" key="2">
    <source>
        <dbReference type="Proteomes" id="UP000018545"/>
    </source>
</evidence>
<sequence length="39" mass="4534">MEPKGSFFLYLFSTHAFFVSLSETHPVTLFPFCFNPFSL</sequence>
<dbReference type="HOGENOM" id="CLU_3308294_0_0_6"/>
<accession>V5TY52</accession>
<dbReference type="EMBL" id="CP006731">
    <property type="protein sequence ID" value="AHB69615.1"/>
    <property type="molecule type" value="Genomic_DNA"/>
</dbReference>